<evidence type="ECO:0000256" key="8">
    <source>
        <dbReference type="ARBA" id="ARBA00049934"/>
    </source>
</evidence>
<dbReference type="SUPFAM" id="SSF48310">
    <property type="entry name" value="Aldehyde ferredoxin oxidoreductase, C-terminal domains"/>
    <property type="match status" value="1"/>
</dbReference>
<dbReference type="InterPro" id="IPR036503">
    <property type="entry name" value="Ald_Fedxn_OxRdtase_N_sf"/>
</dbReference>
<keyword evidence="5" id="KW-0560">Oxidoreductase</keyword>
<dbReference type="Pfam" id="PF02730">
    <property type="entry name" value="AFOR_N"/>
    <property type="match status" value="1"/>
</dbReference>
<keyword evidence="11" id="KW-1185">Reference proteome</keyword>
<dbReference type="InterPro" id="IPR013984">
    <property type="entry name" value="Ald_Fedxn_OxRdtase_dom2"/>
</dbReference>
<protein>
    <submittedName>
        <fullName evidence="10">Aldehyde ferredoxin oxidoreductase</fullName>
    </submittedName>
</protein>
<dbReference type="GO" id="GO:0046872">
    <property type="term" value="F:metal ion binding"/>
    <property type="evidence" value="ECO:0007669"/>
    <property type="project" value="UniProtKB-KW"/>
</dbReference>
<comment type="similarity">
    <text evidence="2">Belongs to the AOR/FOR family.</text>
</comment>
<evidence type="ECO:0000256" key="4">
    <source>
        <dbReference type="ARBA" id="ARBA00022723"/>
    </source>
</evidence>
<dbReference type="InterPro" id="IPR001203">
    <property type="entry name" value="OxRdtase_Ald_Fedxn_C"/>
</dbReference>
<evidence type="ECO:0000256" key="6">
    <source>
        <dbReference type="ARBA" id="ARBA00023004"/>
    </source>
</evidence>
<dbReference type="RefSeq" id="WP_317994266.1">
    <property type="nucleotide sequence ID" value="NZ_AP025523.1"/>
</dbReference>
<dbReference type="GO" id="GO:0009055">
    <property type="term" value="F:electron transfer activity"/>
    <property type="evidence" value="ECO:0007669"/>
    <property type="project" value="InterPro"/>
</dbReference>
<comment type="cofactor">
    <cofactor evidence="8">
        <name>tungstopterin</name>
        <dbReference type="ChEBI" id="CHEBI:30402"/>
    </cofactor>
</comment>
<evidence type="ECO:0000259" key="9">
    <source>
        <dbReference type="SMART" id="SM00790"/>
    </source>
</evidence>
<proteinExistence type="inferred from homology"/>
<accession>A0AAN2C9S5</accession>
<dbReference type="PANTHER" id="PTHR30038:SF7">
    <property type="entry name" value="TUNGSTEN-CONTAINING GLYCERALDEHYDE-3-PHOSPHATE:FERREDOXIN OXIDOREDUCTASE"/>
    <property type="match status" value="1"/>
</dbReference>
<dbReference type="SMART" id="SM00790">
    <property type="entry name" value="AFOR_N"/>
    <property type="match status" value="1"/>
</dbReference>
<dbReference type="InterPro" id="IPR013985">
    <property type="entry name" value="Ald_Fedxn_OxRdtase_dom3"/>
</dbReference>
<keyword evidence="7" id="KW-0411">Iron-sulfur</keyword>
<organism evidence="10 11">
    <name type="scientific">Vulcanimicrobium alpinum</name>
    <dbReference type="NCBI Taxonomy" id="3016050"/>
    <lineage>
        <taxon>Bacteria</taxon>
        <taxon>Bacillati</taxon>
        <taxon>Vulcanimicrobiota</taxon>
        <taxon>Vulcanimicrobiia</taxon>
        <taxon>Vulcanimicrobiales</taxon>
        <taxon>Vulcanimicrobiaceae</taxon>
        <taxon>Vulcanimicrobium</taxon>
    </lineage>
</organism>
<dbReference type="Proteomes" id="UP001317532">
    <property type="component" value="Chromosome"/>
</dbReference>
<dbReference type="InterPro" id="IPR013983">
    <property type="entry name" value="Ald_Fedxn_OxRdtase_N"/>
</dbReference>
<dbReference type="SUPFAM" id="SSF56228">
    <property type="entry name" value="Aldehyde ferredoxin oxidoreductase, N-terminal domain"/>
    <property type="match status" value="1"/>
</dbReference>
<dbReference type="Gene3D" id="1.10.569.10">
    <property type="entry name" value="Aldehyde Ferredoxin Oxidoreductase Protein, subunit A, domain 2"/>
    <property type="match status" value="1"/>
</dbReference>
<dbReference type="Pfam" id="PF01314">
    <property type="entry name" value="AFOR_C"/>
    <property type="match status" value="1"/>
</dbReference>
<evidence type="ECO:0000256" key="5">
    <source>
        <dbReference type="ARBA" id="ARBA00023002"/>
    </source>
</evidence>
<evidence type="ECO:0000256" key="7">
    <source>
        <dbReference type="ARBA" id="ARBA00023014"/>
    </source>
</evidence>
<sequence length="599" mass="63608">MTYAGPRDLLEVDLSARSVRRTALGDEVFADALGGVGLAVRLTDERVRGRLDPLGPENPIVIAAGPFASTPVPAANKHALATISPLTGLLNEGLSSSHFSAVLRRCGLAAIVVTGASDAWTVLAIDGDDVRFEDASGLAGRSARETTKALRERYGDRSLRVCAIGPAGERGVRYAAVENDGRQAGRGGTGAVFGAKRLKAIALRGRGEVRIADPAATAALSNVLRERALGPTTAKYRVLGTSANLRVLQRMGQLPTRNFTAATFEGAENVTPERAREARGTYLELRAGCAGCPVQCEHLYVRKDRDRRAAAASEYESVWAFGPNCGVDDLDAVLDAIARCDAVGIDTISAGSAIAFAMECAQHGLVAADAFGPPLRFGNAAVLLPAIDAVAERRGLGDLLADGVRAAAQRIGKGAERFAMHCKGLELPGYEPRTLPTYALGLATCTRGACHNRAATYDRDLRDPSAERDDETRAADAIEAENRAMAWDSLVLCKFVRDCFDDFEREAAALWSAVAGLALDADGLSAAAQRTWERKRAINARLGWTSAEDTLPPRMFDEPVASGPNAGCRVDPQRLAALRDAYERLRVEAASHRHIAATA</sequence>
<evidence type="ECO:0000256" key="3">
    <source>
        <dbReference type="ARBA" id="ARBA00022485"/>
    </source>
</evidence>
<comment type="cofactor">
    <cofactor evidence="1">
        <name>[4Fe-4S] cluster</name>
        <dbReference type="ChEBI" id="CHEBI:49883"/>
    </cofactor>
</comment>
<gene>
    <name evidence="10" type="ORF">WPS_18900</name>
</gene>
<reference evidence="10 11" key="1">
    <citation type="journal article" date="2022" name="ISME Commun">
        <title>Vulcanimicrobium alpinus gen. nov. sp. nov., the first cultivated representative of the candidate phylum 'Eremiobacterota', is a metabolically versatile aerobic anoxygenic phototroph.</title>
        <authorList>
            <person name="Yabe S."/>
            <person name="Muto K."/>
            <person name="Abe K."/>
            <person name="Yokota A."/>
            <person name="Staudigel H."/>
            <person name="Tebo B.M."/>
        </authorList>
    </citation>
    <scope>NUCLEOTIDE SEQUENCE [LARGE SCALE GENOMIC DNA]</scope>
    <source>
        <strain evidence="10 11">WC8-2</strain>
    </source>
</reference>
<evidence type="ECO:0000313" key="11">
    <source>
        <dbReference type="Proteomes" id="UP001317532"/>
    </source>
</evidence>
<keyword evidence="6" id="KW-0408">Iron</keyword>
<dbReference type="AlphaFoldDB" id="A0AAN2C9S5"/>
<dbReference type="Gene3D" id="1.10.599.10">
    <property type="entry name" value="Aldehyde Ferredoxin Oxidoreductase Protein, subunit A, domain 3"/>
    <property type="match status" value="1"/>
</dbReference>
<dbReference type="InterPro" id="IPR051919">
    <property type="entry name" value="W-dependent_AOR"/>
</dbReference>
<dbReference type="PANTHER" id="PTHR30038">
    <property type="entry name" value="ALDEHYDE FERREDOXIN OXIDOREDUCTASE"/>
    <property type="match status" value="1"/>
</dbReference>
<dbReference type="GO" id="GO:0051539">
    <property type="term" value="F:4 iron, 4 sulfur cluster binding"/>
    <property type="evidence" value="ECO:0007669"/>
    <property type="project" value="UniProtKB-KW"/>
</dbReference>
<dbReference type="Gene3D" id="3.60.9.10">
    <property type="entry name" value="Aldehyde ferredoxin oxidoreductase, N-terminal domain"/>
    <property type="match status" value="1"/>
</dbReference>
<keyword evidence="3" id="KW-0004">4Fe-4S</keyword>
<dbReference type="KEGG" id="vab:WPS_18900"/>
<name>A0AAN2C9S5_UNVUL</name>
<dbReference type="InterPro" id="IPR036021">
    <property type="entry name" value="Tungsten_al_ferr_oxy-like_C"/>
</dbReference>
<dbReference type="GO" id="GO:0016625">
    <property type="term" value="F:oxidoreductase activity, acting on the aldehyde or oxo group of donors, iron-sulfur protein as acceptor"/>
    <property type="evidence" value="ECO:0007669"/>
    <property type="project" value="InterPro"/>
</dbReference>
<evidence type="ECO:0000256" key="1">
    <source>
        <dbReference type="ARBA" id="ARBA00001966"/>
    </source>
</evidence>
<feature type="domain" description="Aldehyde ferredoxin oxidoreductase N-terminal" evidence="9">
    <location>
        <begin position="3"/>
        <end position="207"/>
    </location>
</feature>
<keyword evidence="4" id="KW-0479">Metal-binding</keyword>
<evidence type="ECO:0000256" key="2">
    <source>
        <dbReference type="ARBA" id="ARBA00011032"/>
    </source>
</evidence>
<evidence type="ECO:0000313" key="10">
    <source>
        <dbReference type="EMBL" id="BDE06614.1"/>
    </source>
</evidence>
<dbReference type="EMBL" id="AP025523">
    <property type="protein sequence ID" value="BDE06614.1"/>
    <property type="molecule type" value="Genomic_DNA"/>
</dbReference>